<dbReference type="Pfam" id="PF23243">
    <property type="entry name" value="HEAT_HEATR1"/>
    <property type="match status" value="1"/>
</dbReference>
<dbReference type="Gene3D" id="1.25.10.10">
    <property type="entry name" value="Leucine-rich Repeat Variant"/>
    <property type="match status" value="2"/>
</dbReference>
<dbReference type="InterPro" id="IPR040191">
    <property type="entry name" value="UTP10"/>
</dbReference>
<feature type="repeat" description="HEAT" evidence="8">
    <location>
        <begin position="1745"/>
        <end position="1783"/>
    </location>
</feature>
<dbReference type="PANTHER" id="PTHR13457">
    <property type="entry name" value="BAP28"/>
    <property type="match status" value="1"/>
</dbReference>
<evidence type="ECO:0000256" key="3">
    <source>
        <dbReference type="ARBA" id="ARBA00015399"/>
    </source>
</evidence>
<keyword evidence="6 9" id="KW-0539">Nucleus</keyword>
<comment type="subcellular location">
    <subcellularLocation>
        <location evidence="1 9">Nucleus</location>
        <location evidence="1 9">Nucleolus</location>
    </subcellularLocation>
</comment>
<keyword evidence="13" id="KW-1185">Reference proteome</keyword>
<dbReference type="PANTHER" id="PTHR13457:SF1">
    <property type="entry name" value="HEAT REPEAT-CONTAINING PROTEIN 1"/>
    <property type="match status" value="1"/>
</dbReference>
<dbReference type="SUPFAM" id="SSF48371">
    <property type="entry name" value="ARM repeat"/>
    <property type="match status" value="1"/>
</dbReference>
<feature type="domain" description="BP28 C-terminal" evidence="11">
    <location>
        <begin position="1507"/>
        <end position="1653"/>
    </location>
</feature>
<dbReference type="PROSITE" id="PS50077">
    <property type="entry name" value="HEAT_REPEAT"/>
    <property type="match status" value="1"/>
</dbReference>
<dbReference type="InterPro" id="IPR011989">
    <property type="entry name" value="ARM-like"/>
</dbReference>
<comment type="similarity">
    <text evidence="2 9">Belongs to the HEATR1/UTP10 family.</text>
</comment>
<dbReference type="GO" id="GO:0030515">
    <property type="term" value="F:snoRNA binding"/>
    <property type="evidence" value="ECO:0007669"/>
    <property type="project" value="TreeGrafter"/>
</dbReference>
<dbReference type="InterPro" id="IPR016024">
    <property type="entry name" value="ARM-type_fold"/>
</dbReference>
<evidence type="ECO:0000256" key="4">
    <source>
        <dbReference type="ARBA" id="ARBA00022517"/>
    </source>
</evidence>
<dbReference type="Pfam" id="PF08146">
    <property type="entry name" value="BP28CT"/>
    <property type="match status" value="1"/>
</dbReference>
<proteinExistence type="inferred from homology"/>
<keyword evidence="4 9" id="KW-0690">Ribosome biogenesis</keyword>
<evidence type="ECO:0000256" key="9">
    <source>
        <dbReference type="RuleBase" id="RU367065"/>
    </source>
</evidence>
<protein>
    <recommendedName>
        <fullName evidence="3 9">U3 small nucleolar RNA-associated protein 10</fullName>
    </recommendedName>
</protein>
<dbReference type="EMBL" id="KV453863">
    <property type="protein sequence ID" value="ODV83497.1"/>
    <property type="molecule type" value="Genomic_DNA"/>
</dbReference>
<dbReference type="InterPro" id="IPR022125">
    <property type="entry name" value="U3snoRNP10_N"/>
</dbReference>
<comment type="subunit">
    <text evidence="9">Component of the ribosomal small subunit (SSU) processome.</text>
</comment>
<evidence type="ECO:0000256" key="8">
    <source>
        <dbReference type="PROSITE-ProRule" id="PRU00103"/>
    </source>
</evidence>
<evidence type="ECO:0000256" key="2">
    <source>
        <dbReference type="ARBA" id="ARBA00010559"/>
    </source>
</evidence>
<evidence type="ECO:0000256" key="10">
    <source>
        <dbReference type="SAM" id="MobiDB-lite"/>
    </source>
</evidence>
<gene>
    <name evidence="12" type="ORF">CANARDRAFT_9557</name>
</gene>
<dbReference type="OrthoDB" id="31183at2759"/>
<sequence length="1785" mass="199999">MSSLAQQLSGVAQATQTLALDRKRRSKLHSVSFLYEAQHAATQDYDSIYTEALESLERLETLDRRFGKFKLSIFSETSIGIDRQVQSKEQNDDLDKTINVFLSLIAPYWHLAISVKAAEWLLRRFQINHYNAEYLLLSTLPYFDQPIFERVLYVIPKFPTMFQWLNGFKKANNKLPSRNSVLKAFTDVDFFNLYSKFVIEELQHNNQYRKQLVFFVSMAISTLAVMSSNGSEKFSDLVPLILEVCGSLLISKNQESKISAYTILAVLSSAVPLSRDVIIASIDTILLQSGNSTNSLSTQAFQCILKLYQTVQSGALEPLPATTFKHLPKSLFSEDSEYLDLIKASTFNSKFVCSYLRSMIVNNIPITKSILQSVTQDFEFSSSQMKIILAESLKKVNSKEVEDVSIFTPVFKFIISKDESLFLSTLKQLDVELDQLEMLLQTTLLNNSKFDEGDEVIDVEDVVNDDGPVAEDLEIRFESAKSFIPSFLFATKDTDEAFYKLQGLFLESMQSSATLTFLKTCFVDRPAIISFLLRVSTSLNTPMKGRTFALKLLKSQIESLDKKIHVYTILPILSTLLINPQTQIRVNAGDVLKAMNDRTTSGAKELLLSGTIYGPDLSTKIATLSPKDGLSLMSKLVECIPNLRIDGDQFHKHFESIVGDKKLGKITLAFYASHANMVNAPSIKMNLMEIVMKGARAIKGAASPSQLFEHLLAKFISKRQVWYNRCEETGCDFKLFEAQVVGLVSPKEKNEAVIKFLEEALNSQYVSLVDAATAKLIEILPTLKLEYQLHIVNSIVENGLAEDDDSATHVIYDPVELLESLTLSNEVFVALLKGALLSANPSSDSQFQKGGVPKRRRRSSASIRQAMKEQGISDMASTHLKKVTMILDVLDKATSSPTFKASFDILKSLFNILDDLETLGKDGKLPILYSQETLASCMINTINILKESGLDMKDSLSIRADVVVSAIRSSHSPQAQNKLLLVVAALASLSPELALHSVMPIFTFMGAHTIRQDDEFSSHAVEQTVLCVVPALANATGGNMIEEIEFLLISFVSAFLHIPRHRRVRLFTTLAKTLGSEHSVYLILFLCGQQYSSAYAKHKMGDCSALIDFASSFLQNFSADEQLDAAKKFLELWKMVPEDALEKESDEYKALLPRAVFGPSVVSMNKSELFNLRKGMVSFLKHSIVDSRSSAGIPRLRLKIASLILQGEDTENLSTNFAAVVTSILDIIDNYHGNNSEEEILTKLYKLLGDVLSLLPIGHFVKAIASILLSKDTSLRTMRHITVLTASKFELEYIDDLYAHEGITTLVPILLENVTSQKDVELSQASLDSLSSIFQRFSDRVDSSLLLKTLGVVTTDAGLLNERSAELIVSSINCITSIVSIVGVKMIGFFPRVVPPLFKIFEKTKESEDDSSKLIQISVLILFSSLIKKIPSFLTPNLKDILKVTFNASSVPDSIRTSVLNVIVEYVELKTTLVSLCSLWSYVSKLDASSIGLYLSTLELAIDNMEKKTVISEASTFIKFFLYALEFRAESNFDTNTIHRIESSIYKCGIQYVMKLNDKSFRPLFASIVRWAFDGEGKTTSISELERLQSFYKFFNKLQESLKSIITSYYSYLLDSTTTLLNKFAKGEMVDINLRRLVLISLTSSFKYDQDEYWQSNTRFTPISTALCDQFSNVEDAIGKYLVKCITSLVQDTSSSDDFNKATNEMLLSHMKAYCNPREKFWAIRTLKTVYKKVGENWLSLLPQLVPIIAELLEDDDEEVEMEVRNGLVKVLEDVMGEPLDRYLE</sequence>
<feature type="region of interest" description="Disordered" evidence="10">
    <location>
        <begin position="840"/>
        <end position="859"/>
    </location>
</feature>
<evidence type="ECO:0000256" key="1">
    <source>
        <dbReference type="ARBA" id="ARBA00004604"/>
    </source>
</evidence>
<evidence type="ECO:0000313" key="13">
    <source>
        <dbReference type="Proteomes" id="UP000094801"/>
    </source>
</evidence>
<dbReference type="InterPro" id="IPR012954">
    <property type="entry name" value="BP28_C_dom"/>
</dbReference>
<keyword evidence="7 9" id="KW-0687">Ribonucleoprotein</keyword>
<dbReference type="STRING" id="983967.A0A1E4SVL0"/>
<dbReference type="InterPro" id="IPR056473">
    <property type="entry name" value="HEAT_Utp10/HEAT1"/>
</dbReference>
<dbReference type="Pfam" id="PF12397">
    <property type="entry name" value="U3snoRNP10"/>
    <property type="match status" value="1"/>
</dbReference>
<evidence type="ECO:0000256" key="7">
    <source>
        <dbReference type="ARBA" id="ARBA00023274"/>
    </source>
</evidence>
<keyword evidence="5 9" id="KW-0698">rRNA processing</keyword>
<evidence type="ECO:0000256" key="5">
    <source>
        <dbReference type="ARBA" id="ARBA00022552"/>
    </source>
</evidence>
<dbReference type="GO" id="GO:0030686">
    <property type="term" value="C:90S preribosome"/>
    <property type="evidence" value="ECO:0007669"/>
    <property type="project" value="TreeGrafter"/>
</dbReference>
<dbReference type="GO" id="GO:0045943">
    <property type="term" value="P:positive regulation of transcription by RNA polymerase I"/>
    <property type="evidence" value="ECO:0007669"/>
    <property type="project" value="TreeGrafter"/>
</dbReference>
<reference evidence="13" key="1">
    <citation type="submission" date="2016-04" db="EMBL/GenBank/DDBJ databases">
        <title>Comparative genomics of biotechnologically important yeasts.</title>
        <authorList>
            <consortium name="DOE Joint Genome Institute"/>
            <person name="Riley R."/>
            <person name="Haridas S."/>
            <person name="Wolfe K.H."/>
            <person name="Lopes M.R."/>
            <person name="Hittinger C.T."/>
            <person name="Goker M."/>
            <person name="Salamov A."/>
            <person name="Wisecaver J."/>
            <person name="Long T.M."/>
            <person name="Aerts A.L."/>
            <person name="Barry K."/>
            <person name="Choi C."/>
            <person name="Clum A."/>
            <person name="Coughlan A.Y."/>
            <person name="Deshpande S."/>
            <person name="Douglass A.P."/>
            <person name="Hanson S.J."/>
            <person name="Klenk H.-P."/>
            <person name="Labutti K."/>
            <person name="Lapidus A."/>
            <person name="Lindquist E."/>
            <person name="Lipzen A."/>
            <person name="Meier-Kolthoff J.P."/>
            <person name="Ohm R.A."/>
            <person name="Otillar R.P."/>
            <person name="Pangilinan J."/>
            <person name="Peng Y."/>
            <person name="Rokas A."/>
            <person name="Rosa C.A."/>
            <person name="Scheuner C."/>
            <person name="Sibirny A.A."/>
            <person name="Slot J.C."/>
            <person name="Stielow J.B."/>
            <person name="Sun H."/>
            <person name="Kurtzman C.P."/>
            <person name="Blackwell M."/>
            <person name="Grigoriev I.V."/>
            <person name="Jeffries T.W."/>
        </authorList>
    </citation>
    <scope>NUCLEOTIDE SEQUENCE [LARGE SCALE GENOMIC DNA]</scope>
    <source>
        <strain evidence="13">NRRL YB-2248</strain>
    </source>
</reference>
<dbReference type="Proteomes" id="UP000094801">
    <property type="component" value="Unassembled WGS sequence"/>
</dbReference>
<dbReference type="InterPro" id="IPR021133">
    <property type="entry name" value="HEAT_type_2"/>
</dbReference>
<organism evidence="12 13">
    <name type="scientific">[Candida] arabinofermentans NRRL YB-2248</name>
    <dbReference type="NCBI Taxonomy" id="983967"/>
    <lineage>
        <taxon>Eukaryota</taxon>
        <taxon>Fungi</taxon>
        <taxon>Dikarya</taxon>
        <taxon>Ascomycota</taxon>
        <taxon>Saccharomycotina</taxon>
        <taxon>Pichiomycetes</taxon>
        <taxon>Pichiales</taxon>
        <taxon>Pichiaceae</taxon>
        <taxon>Ogataea</taxon>
        <taxon>Ogataea/Candida clade</taxon>
    </lineage>
</organism>
<dbReference type="GO" id="GO:0034455">
    <property type="term" value="C:t-UTP complex"/>
    <property type="evidence" value="ECO:0007669"/>
    <property type="project" value="TreeGrafter"/>
</dbReference>
<comment type="function">
    <text evidence="9">Involved in nucleolar processing of pre-18S ribosomal RNA.</text>
</comment>
<dbReference type="SMART" id="SM01036">
    <property type="entry name" value="BP28CT"/>
    <property type="match status" value="1"/>
</dbReference>
<accession>A0A1E4SVL0</accession>
<evidence type="ECO:0000313" key="12">
    <source>
        <dbReference type="EMBL" id="ODV83497.1"/>
    </source>
</evidence>
<dbReference type="GO" id="GO:0000462">
    <property type="term" value="P:maturation of SSU-rRNA from tricistronic rRNA transcript (SSU-rRNA, 5.8S rRNA, LSU-rRNA)"/>
    <property type="evidence" value="ECO:0007669"/>
    <property type="project" value="TreeGrafter"/>
</dbReference>
<dbReference type="GO" id="GO:0032040">
    <property type="term" value="C:small-subunit processome"/>
    <property type="evidence" value="ECO:0007669"/>
    <property type="project" value="TreeGrafter"/>
</dbReference>
<name>A0A1E4SVL0_9ASCO</name>
<evidence type="ECO:0000259" key="11">
    <source>
        <dbReference type="SMART" id="SM01036"/>
    </source>
</evidence>
<evidence type="ECO:0000256" key="6">
    <source>
        <dbReference type="ARBA" id="ARBA00023242"/>
    </source>
</evidence>